<evidence type="ECO:0000313" key="3">
    <source>
        <dbReference type="Proteomes" id="UP001237642"/>
    </source>
</evidence>
<dbReference type="EMBL" id="JAUIZM010000002">
    <property type="protein sequence ID" value="KAK1398155.1"/>
    <property type="molecule type" value="Genomic_DNA"/>
</dbReference>
<evidence type="ECO:0000256" key="1">
    <source>
        <dbReference type="SAM" id="MobiDB-lite"/>
    </source>
</evidence>
<feature type="region of interest" description="Disordered" evidence="1">
    <location>
        <begin position="1"/>
        <end position="25"/>
    </location>
</feature>
<proteinExistence type="predicted"/>
<organism evidence="2 3">
    <name type="scientific">Heracleum sosnowskyi</name>
    <dbReference type="NCBI Taxonomy" id="360622"/>
    <lineage>
        <taxon>Eukaryota</taxon>
        <taxon>Viridiplantae</taxon>
        <taxon>Streptophyta</taxon>
        <taxon>Embryophyta</taxon>
        <taxon>Tracheophyta</taxon>
        <taxon>Spermatophyta</taxon>
        <taxon>Magnoliopsida</taxon>
        <taxon>eudicotyledons</taxon>
        <taxon>Gunneridae</taxon>
        <taxon>Pentapetalae</taxon>
        <taxon>asterids</taxon>
        <taxon>campanulids</taxon>
        <taxon>Apiales</taxon>
        <taxon>Apiaceae</taxon>
        <taxon>Apioideae</taxon>
        <taxon>apioid superclade</taxon>
        <taxon>Tordylieae</taxon>
        <taxon>Tordyliinae</taxon>
        <taxon>Heracleum</taxon>
    </lineage>
</organism>
<protein>
    <submittedName>
        <fullName evidence="2">Uncharacterized protein</fullName>
    </submittedName>
</protein>
<comment type="caution">
    <text evidence="2">The sequence shown here is derived from an EMBL/GenBank/DDBJ whole genome shotgun (WGS) entry which is preliminary data.</text>
</comment>
<sequence length="179" mass="20396">MKVKAEGKKKKNRNGKVGINKHNNFTPDKYAPRKTCVNCGSVNHLTTYCKSVKNANVHLPKHVMNVPMFIMSAMPNLFDQNVHQYTNMPFVPNPYFNAFSMPQMPWNIPSMNNMYANIAPMHASNLYASEHLTNPILQRSTPKVKVDLNQSKPKVQNDMVNRKKANKIGPKETWVPKST</sequence>
<reference evidence="2" key="2">
    <citation type="submission" date="2023-05" db="EMBL/GenBank/DDBJ databases">
        <authorList>
            <person name="Schelkunov M.I."/>
        </authorList>
    </citation>
    <scope>NUCLEOTIDE SEQUENCE</scope>
    <source>
        <strain evidence="2">Hsosn_3</strain>
        <tissue evidence="2">Leaf</tissue>
    </source>
</reference>
<reference evidence="2" key="1">
    <citation type="submission" date="2023-02" db="EMBL/GenBank/DDBJ databases">
        <title>Genome of toxic invasive species Heracleum sosnowskyi carries increased number of genes despite the absence of recent whole-genome duplications.</title>
        <authorList>
            <person name="Schelkunov M."/>
            <person name="Shtratnikova V."/>
            <person name="Makarenko M."/>
            <person name="Klepikova A."/>
            <person name="Omelchenko D."/>
            <person name="Novikova G."/>
            <person name="Obukhova E."/>
            <person name="Bogdanov V."/>
            <person name="Penin A."/>
            <person name="Logacheva M."/>
        </authorList>
    </citation>
    <scope>NUCLEOTIDE SEQUENCE</scope>
    <source>
        <strain evidence="2">Hsosn_3</strain>
        <tissue evidence="2">Leaf</tissue>
    </source>
</reference>
<keyword evidence="3" id="KW-1185">Reference proteome</keyword>
<dbReference type="AlphaFoldDB" id="A0AAD8J949"/>
<name>A0AAD8J949_9APIA</name>
<accession>A0AAD8J949</accession>
<gene>
    <name evidence="2" type="ORF">POM88_008018</name>
</gene>
<dbReference type="Proteomes" id="UP001237642">
    <property type="component" value="Unassembled WGS sequence"/>
</dbReference>
<evidence type="ECO:0000313" key="2">
    <source>
        <dbReference type="EMBL" id="KAK1398155.1"/>
    </source>
</evidence>